<evidence type="ECO:0000313" key="4">
    <source>
        <dbReference type="EMBL" id="GFH54067.1"/>
    </source>
</evidence>
<dbReference type="PANTHER" id="PTHR46429">
    <property type="entry name" value="23S RRNA (GUANOSINE-2'-O-)-METHYLTRANSFERASE RLMB"/>
    <property type="match status" value="1"/>
</dbReference>
<evidence type="ECO:0000256" key="2">
    <source>
        <dbReference type="ARBA" id="ARBA00022679"/>
    </source>
</evidence>
<evidence type="ECO:0000313" key="5">
    <source>
        <dbReference type="Proteomes" id="UP001054902"/>
    </source>
</evidence>
<dbReference type="GO" id="GO:0008173">
    <property type="term" value="F:RNA methyltransferase activity"/>
    <property type="evidence" value="ECO:0007669"/>
    <property type="project" value="InterPro"/>
</dbReference>
<keyword evidence="1" id="KW-0489">Methyltransferase</keyword>
<dbReference type="Pfam" id="PF00588">
    <property type="entry name" value="SpoU_methylase"/>
    <property type="match status" value="1"/>
</dbReference>
<dbReference type="Gene3D" id="3.40.1280.10">
    <property type="match status" value="1"/>
</dbReference>
<protein>
    <recommendedName>
        <fullName evidence="3">tRNA/rRNA methyltransferase SpoU type domain-containing protein</fullName>
    </recommendedName>
</protein>
<sequence length="282" mass="31332">MSGQQDQYKSKCTSSPELESKYYEGMEERKNKLHAVLTEIGIDPVSLTESARYKGSAALRAYSSFILPKSEGALAMANQPQRAQVIANNISFLMREQQSHEKTWLRNHDKALEEIKDVEFHPITIILDNVRSAANVGNILRSAEAAKVKQCILGGTMTPSPPNKQLLKTAMGAAEYVPYKTKKSTLEAIKELKENNVKVIGVETTSKSVSLWTSDFFPVEKEGVAFVFGNEIIGVDTTCLEECDEIIILPTHGVKNSLNVSNCASIVIWEALRQLEEKKRDP</sequence>
<dbReference type="GO" id="GO:0032259">
    <property type="term" value="P:methylation"/>
    <property type="evidence" value="ECO:0007669"/>
    <property type="project" value="UniProtKB-KW"/>
</dbReference>
<dbReference type="InterPro" id="IPR029026">
    <property type="entry name" value="tRNA_m1G_MTases_N"/>
</dbReference>
<dbReference type="InterPro" id="IPR001537">
    <property type="entry name" value="SpoU_MeTrfase"/>
</dbReference>
<reference evidence="4 5" key="1">
    <citation type="journal article" date="2021" name="Sci. Rep.">
        <title>The genome of the diatom Chaetoceros tenuissimus carries an ancient integrated fragment of an extant virus.</title>
        <authorList>
            <person name="Hongo Y."/>
            <person name="Kimura K."/>
            <person name="Takaki Y."/>
            <person name="Yoshida Y."/>
            <person name="Baba S."/>
            <person name="Kobayashi G."/>
            <person name="Nagasaki K."/>
            <person name="Hano T."/>
            <person name="Tomaru Y."/>
        </authorList>
    </citation>
    <scope>NUCLEOTIDE SEQUENCE [LARGE SCALE GENOMIC DNA]</scope>
    <source>
        <strain evidence="4 5">NIES-3715</strain>
    </source>
</reference>
<dbReference type="AlphaFoldDB" id="A0AAD3CXZ5"/>
<evidence type="ECO:0000259" key="3">
    <source>
        <dbReference type="Pfam" id="PF00588"/>
    </source>
</evidence>
<keyword evidence="2" id="KW-0808">Transferase</keyword>
<proteinExistence type="predicted"/>
<feature type="domain" description="tRNA/rRNA methyltransferase SpoU type" evidence="3">
    <location>
        <begin position="123"/>
        <end position="268"/>
    </location>
</feature>
<dbReference type="GO" id="GO:0003723">
    <property type="term" value="F:RNA binding"/>
    <property type="evidence" value="ECO:0007669"/>
    <property type="project" value="InterPro"/>
</dbReference>
<dbReference type="GO" id="GO:0005829">
    <property type="term" value="C:cytosol"/>
    <property type="evidence" value="ECO:0007669"/>
    <property type="project" value="TreeGrafter"/>
</dbReference>
<keyword evidence="5" id="KW-1185">Reference proteome</keyword>
<accession>A0AAD3CXZ5</accession>
<gene>
    <name evidence="4" type="ORF">CTEN210_10543</name>
</gene>
<organism evidence="4 5">
    <name type="scientific">Chaetoceros tenuissimus</name>
    <dbReference type="NCBI Taxonomy" id="426638"/>
    <lineage>
        <taxon>Eukaryota</taxon>
        <taxon>Sar</taxon>
        <taxon>Stramenopiles</taxon>
        <taxon>Ochrophyta</taxon>
        <taxon>Bacillariophyta</taxon>
        <taxon>Coscinodiscophyceae</taxon>
        <taxon>Chaetocerotophycidae</taxon>
        <taxon>Chaetocerotales</taxon>
        <taxon>Chaetocerotaceae</taxon>
        <taxon>Chaetoceros</taxon>
    </lineage>
</organism>
<dbReference type="EMBL" id="BLLK01000047">
    <property type="protein sequence ID" value="GFH54067.1"/>
    <property type="molecule type" value="Genomic_DNA"/>
</dbReference>
<dbReference type="InterPro" id="IPR029028">
    <property type="entry name" value="Alpha/beta_knot_MTases"/>
</dbReference>
<dbReference type="PANTHER" id="PTHR46429:SF1">
    <property type="entry name" value="23S RRNA (GUANOSINE-2'-O-)-METHYLTRANSFERASE RLMB"/>
    <property type="match status" value="1"/>
</dbReference>
<dbReference type="GO" id="GO:0006396">
    <property type="term" value="P:RNA processing"/>
    <property type="evidence" value="ECO:0007669"/>
    <property type="project" value="InterPro"/>
</dbReference>
<dbReference type="SUPFAM" id="SSF75217">
    <property type="entry name" value="alpha/beta knot"/>
    <property type="match status" value="1"/>
</dbReference>
<evidence type="ECO:0000256" key="1">
    <source>
        <dbReference type="ARBA" id="ARBA00022603"/>
    </source>
</evidence>
<dbReference type="Proteomes" id="UP001054902">
    <property type="component" value="Unassembled WGS sequence"/>
</dbReference>
<dbReference type="InterPro" id="IPR004441">
    <property type="entry name" value="rRNA_MeTrfase_TrmH"/>
</dbReference>
<name>A0AAD3CXZ5_9STRA</name>
<comment type="caution">
    <text evidence="4">The sequence shown here is derived from an EMBL/GenBank/DDBJ whole genome shotgun (WGS) entry which is preliminary data.</text>
</comment>